<dbReference type="Proteomes" id="UP000218702">
    <property type="component" value="Chromosome"/>
</dbReference>
<name>A0A1Z4V1I6_9CYAN</name>
<evidence type="ECO:0000313" key="2">
    <source>
        <dbReference type="Proteomes" id="UP000218702"/>
    </source>
</evidence>
<protein>
    <submittedName>
        <fullName evidence="1">Uncharacterized protein</fullName>
    </submittedName>
</protein>
<reference evidence="1 2" key="1">
    <citation type="submission" date="2017-06" db="EMBL/GenBank/DDBJ databases">
        <title>Genome sequencing of cyanobaciteial culture collection at National Institute for Environmental Studies (NIES).</title>
        <authorList>
            <person name="Hirose Y."/>
            <person name="Shimura Y."/>
            <person name="Fujisawa T."/>
            <person name="Nakamura Y."/>
            <person name="Kawachi M."/>
        </authorList>
    </citation>
    <scope>NUCLEOTIDE SEQUENCE [LARGE SCALE GENOMIC DNA]</scope>
    <source>
        <strain evidence="1 2">NIES-806</strain>
    </source>
</reference>
<dbReference type="OrthoDB" id="495499at2"/>
<dbReference type="AlphaFoldDB" id="A0A1Z4V1I6"/>
<proteinExistence type="predicted"/>
<gene>
    <name evidence="1" type="ORF">NIES806_15930</name>
</gene>
<organism evidence="1 2">
    <name type="scientific">Dolichospermum compactum NIES-806</name>
    <dbReference type="NCBI Taxonomy" id="1973481"/>
    <lineage>
        <taxon>Bacteria</taxon>
        <taxon>Bacillati</taxon>
        <taxon>Cyanobacteriota</taxon>
        <taxon>Cyanophyceae</taxon>
        <taxon>Nostocales</taxon>
        <taxon>Aphanizomenonaceae</taxon>
        <taxon>Dolichospermum</taxon>
        <taxon>Dolichospermum compactum</taxon>
    </lineage>
</organism>
<accession>A0A1Z4V1I6</accession>
<dbReference type="EMBL" id="AP018316">
    <property type="protein sequence ID" value="BAZ85390.1"/>
    <property type="molecule type" value="Genomic_DNA"/>
</dbReference>
<sequence length="79" mass="9184">MISPQLAVVKNGKIELIDSLSIPEGTKVLITPIIVDNDTENQDDWEYFSLKNLNLCYGDDEPEYTLELIKEYNKNYERM</sequence>
<dbReference type="KEGG" id="dcm:NIES806_15930"/>
<dbReference type="RefSeq" id="WP_096666011.1">
    <property type="nucleotide sequence ID" value="NZ_AP018316.1"/>
</dbReference>
<evidence type="ECO:0000313" key="1">
    <source>
        <dbReference type="EMBL" id="BAZ85390.1"/>
    </source>
</evidence>
<keyword evidence="2" id="KW-1185">Reference proteome</keyword>